<dbReference type="InterPro" id="IPR029063">
    <property type="entry name" value="SAM-dependent_MTases_sf"/>
</dbReference>
<dbReference type="InterPro" id="IPR040601">
    <property type="entry name" value="Trm5a/b_N"/>
</dbReference>
<dbReference type="GO" id="GO:0052906">
    <property type="term" value="F:tRNA (guanine(37)-N1)-methyltransferase activity"/>
    <property type="evidence" value="ECO:0007669"/>
    <property type="project" value="UniProtKB-EC"/>
</dbReference>
<dbReference type="GO" id="GO:0005737">
    <property type="term" value="C:cytoplasm"/>
    <property type="evidence" value="ECO:0007669"/>
    <property type="project" value="TreeGrafter"/>
</dbReference>
<evidence type="ECO:0000256" key="4">
    <source>
        <dbReference type="ARBA" id="ARBA00022679"/>
    </source>
</evidence>
<evidence type="ECO:0000256" key="6">
    <source>
        <dbReference type="ARBA" id="ARBA00022694"/>
    </source>
</evidence>
<accession>A0A2H4U7C1</accession>
<comment type="catalytic activity">
    <reaction evidence="9">
        <text>guanosine(37) in tRNA + S-adenosyl-L-methionine = N(1)-methylguanosine(37) in tRNA + S-adenosyl-L-homocysteine + H(+)</text>
        <dbReference type="Rhea" id="RHEA:36899"/>
        <dbReference type="Rhea" id="RHEA-COMP:10145"/>
        <dbReference type="Rhea" id="RHEA-COMP:10147"/>
        <dbReference type="ChEBI" id="CHEBI:15378"/>
        <dbReference type="ChEBI" id="CHEBI:57856"/>
        <dbReference type="ChEBI" id="CHEBI:59789"/>
        <dbReference type="ChEBI" id="CHEBI:73542"/>
        <dbReference type="ChEBI" id="CHEBI:74269"/>
        <dbReference type="EC" id="2.1.1.228"/>
    </reaction>
</comment>
<dbReference type="PROSITE" id="PS51684">
    <property type="entry name" value="SAM_MT_TRM5_TYW2"/>
    <property type="match status" value="1"/>
</dbReference>
<keyword evidence="6" id="KW-0819">tRNA processing</keyword>
<keyword evidence="2" id="KW-0963">Cytoplasm</keyword>
<dbReference type="Pfam" id="PF02475">
    <property type="entry name" value="TRM5-TYW2_MTfase"/>
    <property type="match status" value="1"/>
</dbReference>
<dbReference type="AlphaFoldDB" id="A0A2H4U7C1"/>
<dbReference type="GeneID" id="71695613"/>
<evidence type="ECO:0000256" key="3">
    <source>
        <dbReference type="ARBA" id="ARBA00022603"/>
    </source>
</evidence>
<dbReference type="FunFam" id="3.30.300.110:FF:000001">
    <property type="entry name" value="tRNA (guanine(37)-N1)-methyltransferase"/>
    <property type="match status" value="1"/>
</dbReference>
<dbReference type="EC" id="2.1.1.228" evidence="1"/>
<keyword evidence="5" id="KW-0949">S-adenosyl-L-methionine</keyword>
<proteinExistence type="predicted"/>
<dbReference type="Gene3D" id="3.40.50.150">
    <property type="entry name" value="Vaccinia Virus protein VP39"/>
    <property type="match status" value="1"/>
</dbReference>
<sequence length="335" mass="38375">MKSVKVPLKELNNTRKKLMEKQLMNMDYKIKTEDEYGFIPINTDADFKCNYEIVDVELEAMKRYPKNISELLKDDLTSKEIEDLKTSFDIIGDIVIVEIPENLEEKKSKIGKATLEFTKRKSVYMKKSAIHGTIRIRDLELIAGKNNPVTIHKEHGTRLKLNVEEVYFSPRLATERKRVSDSVKENENILDMFCGIGPFPVVIAKNNNVNITAVDINKNAIKYLNENIRLNKLHNIEAICGDINEVSKNLNKKYDRIIMNLPGLAYEFLDLAMTLTANNGIINYYEFSDSYGQGIERLQKAAKKENKKVEILNTRKVKSSSPGMWHVAIDAKVIS</sequence>
<dbReference type="InterPro" id="IPR056743">
    <property type="entry name" value="TRM5-TYW2-like_MTfase"/>
</dbReference>
<dbReference type="PANTHER" id="PTHR23245:SF36">
    <property type="entry name" value="TRNA (GUANINE(37)-N1)-METHYLTRANSFERASE"/>
    <property type="match status" value="1"/>
</dbReference>
<evidence type="ECO:0000313" key="12">
    <source>
        <dbReference type="Proteomes" id="UP000232133"/>
    </source>
</evidence>
<dbReference type="SUPFAM" id="SSF53335">
    <property type="entry name" value="S-adenosyl-L-methionine-dependent methyltransferases"/>
    <property type="match status" value="1"/>
</dbReference>
<evidence type="ECO:0000259" key="10">
    <source>
        <dbReference type="PROSITE" id="PS51684"/>
    </source>
</evidence>
<evidence type="ECO:0000313" key="11">
    <source>
        <dbReference type="EMBL" id="ATZ60004.1"/>
    </source>
</evidence>
<keyword evidence="3 11" id="KW-0489">Methyltransferase</keyword>
<evidence type="ECO:0000256" key="9">
    <source>
        <dbReference type="ARBA" id="ARBA00047783"/>
    </source>
</evidence>
<dbReference type="PANTHER" id="PTHR23245">
    <property type="entry name" value="TRNA METHYLTRANSFERASE"/>
    <property type="match status" value="1"/>
</dbReference>
<dbReference type="GO" id="GO:0002939">
    <property type="term" value="P:tRNA N1-guanine methylation"/>
    <property type="evidence" value="ECO:0007669"/>
    <property type="project" value="TreeGrafter"/>
</dbReference>
<feature type="domain" description="SAM-dependent methyltransferase TRM5/TYW2-type" evidence="10">
    <location>
        <begin position="88"/>
        <end position="335"/>
    </location>
</feature>
<evidence type="ECO:0000256" key="8">
    <source>
        <dbReference type="ARBA" id="ARBA00033392"/>
    </source>
</evidence>
<dbReference type="CDD" id="cd02440">
    <property type="entry name" value="AdoMet_MTases"/>
    <property type="match status" value="1"/>
</dbReference>
<dbReference type="EMBL" id="CP017803">
    <property type="protein sequence ID" value="ATZ60004.1"/>
    <property type="molecule type" value="Genomic_DNA"/>
</dbReference>
<dbReference type="RefSeq" id="WP_004033126.1">
    <property type="nucleotide sequence ID" value="NZ_AP025586.1"/>
</dbReference>
<dbReference type="Gene3D" id="3.30.300.110">
    <property type="entry name" value="Met-10+ protein-like domains"/>
    <property type="match status" value="1"/>
</dbReference>
<keyword evidence="4 11" id="KW-0808">Transferase</keyword>
<reference evidence="11 12" key="1">
    <citation type="submission" date="2016-10" db="EMBL/GenBank/DDBJ databases">
        <authorList>
            <person name="Varghese N."/>
        </authorList>
    </citation>
    <scope>NUCLEOTIDE SEQUENCE [LARGE SCALE GENOMIC DNA]</scope>
    <source>
        <strain evidence="11 12">KB11</strain>
    </source>
</reference>
<dbReference type="Proteomes" id="UP000232133">
    <property type="component" value="Chromosome"/>
</dbReference>
<organism evidence="11 12">
    <name type="scientific">Methanobrevibacter smithii</name>
    <dbReference type="NCBI Taxonomy" id="2173"/>
    <lineage>
        <taxon>Archaea</taxon>
        <taxon>Methanobacteriati</taxon>
        <taxon>Methanobacteriota</taxon>
        <taxon>Methanomada group</taxon>
        <taxon>Methanobacteria</taxon>
        <taxon>Methanobacteriales</taxon>
        <taxon>Methanobacteriaceae</taxon>
        <taxon>Methanobrevibacter</taxon>
    </lineage>
</organism>
<gene>
    <name evidence="11" type="ORF">BK798_05985</name>
</gene>
<name>A0A2H4U7C1_METSM</name>
<dbReference type="InterPro" id="IPR056744">
    <property type="entry name" value="TRM5/TYW2-like_N"/>
</dbReference>
<dbReference type="Gene3D" id="3.30.70.2580">
    <property type="match status" value="1"/>
</dbReference>
<dbReference type="InterPro" id="IPR030382">
    <property type="entry name" value="MeTrfase_TRM5/TYW2"/>
</dbReference>
<evidence type="ECO:0000256" key="2">
    <source>
        <dbReference type="ARBA" id="ARBA00022490"/>
    </source>
</evidence>
<evidence type="ECO:0000256" key="7">
    <source>
        <dbReference type="ARBA" id="ARBA00029736"/>
    </source>
</evidence>
<dbReference type="Pfam" id="PF25133">
    <property type="entry name" value="TYW2_N_2"/>
    <property type="match status" value="1"/>
</dbReference>
<protein>
    <recommendedName>
        <fullName evidence="1">tRNA (guanine(37)-N(1))-methyltransferase</fullName>
        <ecNumber evidence="1">2.1.1.228</ecNumber>
    </recommendedName>
    <alternativeName>
        <fullName evidence="7">M1G-methyltransferase</fullName>
    </alternativeName>
    <alternativeName>
        <fullName evidence="8">tRNA [GM37] methyltransferase</fullName>
    </alternativeName>
</protein>
<evidence type="ECO:0000256" key="5">
    <source>
        <dbReference type="ARBA" id="ARBA00022691"/>
    </source>
</evidence>
<dbReference type="Pfam" id="PF18093">
    <property type="entry name" value="Trm5_N"/>
    <property type="match status" value="1"/>
</dbReference>
<evidence type="ECO:0000256" key="1">
    <source>
        <dbReference type="ARBA" id="ARBA00012807"/>
    </source>
</evidence>